<evidence type="ECO:0000313" key="5">
    <source>
        <dbReference type="EMBL" id="QDV35627.1"/>
    </source>
</evidence>
<protein>
    <submittedName>
        <fullName evidence="5">N-carbamoyl-D-amino acid hydrolase</fullName>
        <ecNumber evidence="5">3.5.1.77</ecNumber>
    </submittedName>
</protein>
<accession>A0A518H496</accession>
<reference evidence="5 6" key="1">
    <citation type="submission" date="2019-02" db="EMBL/GenBank/DDBJ databases">
        <title>Deep-cultivation of Planctomycetes and their phenomic and genomic characterization uncovers novel biology.</title>
        <authorList>
            <person name="Wiegand S."/>
            <person name="Jogler M."/>
            <person name="Boedeker C."/>
            <person name="Pinto D."/>
            <person name="Vollmers J."/>
            <person name="Rivas-Marin E."/>
            <person name="Kohn T."/>
            <person name="Peeters S.H."/>
            <person name="Heuer A."/>
            <person name="Rast P."/>
            <person name="Oberbeckmann S."/>
            <person name="Bunk B."/>
            <person name="Jeske O."/>
            <person name="Meyerdierks A."/>
            <person name="Storesund J.E."/>
            <person name="Kallscheuer N."/>
            <person name="Luecker S."/>
            <person name="Lage O.M."/>
            <person name="Pohl T."/>
            <person name="Merkel B.J."/>
            <person name="Hornburger P."/>
            <person name="Mueller R.-W."/>
            <person name="Bruemmer F."/>
            <person name="Labrenz M."/>
            <person name="Spormann A.M."/>
            <person name="Op den Camp H."/>
            <person name="Overmann J."/>
            <person name="Amann R."/>
            <person name="Jetten M.S.M."/>
            <person name="Mascher T."/>
            <person name="Medema M.H."/>
            <person name="Devos D.P."/>
            <person name="Kaster A.-K."/>
            <person name="Ovreas L."/>
            <person name="Rohde M."/>
            <person name="Galperin M.Y."/>
            <person name="Jogler C."/>
        </authorList>
    </citation>
    <scope>NUCLEOTIDE SEQUENCE [LARGE SCALE GENOMIC DNA]</scope>
    <source>
        <strain evidence="5 6">ElP</strain>
    </source>
</reference>
<dbReference type="PANTHER" id="PTHR48081:SF13">
    <property type="entry name" value="ALPHA_BETA HYDROLASE"/>
    <property type="match status" value="1"/>
</dbReference>
<dbReference type="EC" id="3.5.1.77" evidence="5"/>
<dbReference type="Pfam" id="PF00795">
    <property type="entry name" value="CN_hydrolase"/>
    <property type="match status" value="1"/>
</dbReference>
<feature type="domain" description="CN hydrolase" evidence="4">
    <location>
        <begin position="331"/>
        <end position="566"/>
    </location>
</feature>
<organism evidence="5 6">
    <name type="scientific">Tautonia plasticadhaerens</name>
    <dbReference type="NCBI Taxonomy" id="2527974"/>
    <lineage>
        <taxon>Bacteria</taxon>
        <taxon>Pseudomonadati</taxon>
        <taxon>Planctomycetota</taxon>
        <taxon>Planctomycetia</taxon>
        <taxon>Isosphaerales</taxon>
        <taxon>Isosphaeraceae</taxon>
        <taxon>Tautonia</taxon>
    </lineage>
</organism>
<dbReference type="InterPro" id="IPR050300">
    <property type="entry name" value="GDXG_lipolytic_enzyme"/>
</dbReference>
<keyword evidence="1 5" id="KW-0378">Hydrolase</keyword>
<dbReference type="InterPro" id="IPR029058">
    <property type="entry name" value="AB_hydrolase_fold"/>
</dbReference>
<dbReference type="AlphaFoldDB" id="A0A518H496"/>
<dbReference type="GO" id="GO:0047417">
    <property type="term" value="F:N-carbamoyl-D-amino acid hydrolase activity"/>
    <property type="evidence" value="ECO:0007669"/>
    <property type="project" value="UniProtKB-EC"/>
</dbReference>
<feature type="signal peptide" evidence="3">
    <location>
        <begin position="1"/>
        <end position="24"/>
    </location>
</feature>
<dbReference type="KEGG" id="tpla:ElP_35310"/>
<proteinExistence type="predicted"/>
<dbReference type="Gene3D" id="3.40.50.1820">
    <property type="entry name" value="alpha/beta hydrolase"/>
    <property type="match status" value="1"/>
</dbReference>
<dbReference type="SUPFAM" id="SSF56317">
    <property type="entry name" value="Carbon-nitrogen hydrolase"/>
    <property type="match status" value="1"/>
</dbReference>
<evidence type="ECO:0000259" key="4">
    <source>
        <dbReference type="PROSITE" id="PS50263"/>
    </source>
</evidence>
<sequence length="647" mass="70467" precursor="true">MSRLCRSILLASTLLVPLAQPGRAADDPSYSRQEDVIYGRKHGTALTLDVFTPEEDTNGLGLVMVVSGGWFSAHEAIPLPLIEPLVGRGYTVFAVVHGSQPKFTIPEILQDMHRAVRFIRHHAEDYGIDPNRIGIYGGSAGGHLSLMQGVAGDEGDPDAKVPVDRESSRVQAVACLYPPTDFLNYGQPGENALGRGILEGFKAPFDFHELDPQQNKFVTITEEERVLEIGRDISPVNHVGPDDPPTLIVHGDADKLVPIQQAEVIVEKLQEAGVEARLVVKEGAAHGWPDVPKDVETFADWFDEHLRQSDDEGPGELTSASKADQPPRKVVVGTAIFGPYGDDPGLDERLEALGGLIDEMARRAEEKYPGEGLDLAILPETVVTSGRGPAHERAIPLDGPVRETFADLARTHRTYIIAPMDLAEEGPQGTTYANAAALFDRRGEVAGIYRKAHPVAVLGTDELEGGITPGDEYPVFDCDFGRLGIQICWDIQFDDGWEALAEQGAEVVAWPSASPATAQPASRAARNRYYVVSSTWREDATVFEPTGLVAAQVEGSEGVLVHQIDLSYAILGWSAPLRNGRAFTEEYGDRVGYHYEPREDLGLFWSNDPQTPIGEMVRALGLEEHDAQVERNRRLQDAARGGPVARP</sequence>
<evidence type="ECO:0000256" key="1">
    <source>
        <dbReference type="ARBA" id="ARBA00022801"/>
    </source>
</evidence>
<feature type="chain" id="PRO_5022224587" evidence="3">
    <location>
        <begin position="25"/>
        <end position="647"/>
    </location>
</feature>
<keyword evidence="3" id="KW-0732">Signal</keyword>
<name>A0A518H496_9BACT</name>
<feature type="region of interest" description="Disordered" evidence="2">
    <location>
        <begin position="307"/>
        <end position="326"/>
    </location>
</feature>
<dbReference type="RefSeq" id="WP_145271346.1">
    <property type="nucleotide sequence ID" value="NZ_CP036426.1"/>
</dbReference>
<dbReference type="InterPro" id="IPR036526">
    <property type="entry name" value="C-N_Hydrolase_sf"/>
</dbReference>
<evidence type="ECO:0000256" key="2">
    <source>
        <dbReference type="SAM" id="MobiDB-lite"/>
    </source>
</evidence>
<dbReference type="InterPro" id="IPR049492">
    <property type="entry name" value="BD-FAE-like_dom"/>
</dbReference>
<dbReference type="CDD" id="cd07197">
    <property type="entry name" value="nitrilase"/>
    <property type="match status" value="1"/>
</dbReference>
<dbReference type="Proteomes" id="UP000317835">
    <property type="component" value="Chromosome"/>
</dbReference>
<dbReference type="SUPFAM" id="SSF53474">
    <property type="entry name" value="alpha/beta-Hydrolases"/>
    <property type="match status" value="1"/>
</dbReference>
<dbReference type="Pfam" id="PF20434">
    <property type="entry name" value="BD-FAE"/>
    <property type="match status" value="1"/>
</dbReference>
<evidence type="ECO:0000256" key="3">
    <source>
        <dbReference type="SAM" id="SignalP"/>
    </source>
</evidence>
<evidence type="ECO:0000313" key="6">
    <source>
        <dbReference type="Proteomes" id="UP000317835"/>
    </source>
</evidence>
<keyword evidence="6" id="KW-1185">Reference proteome</keyword>
<dbReference type="EMBL" id="CP036426">
    <property type="protein sequence ID" value="QDV35627.1"/>
    <property type="molecule type" value="Genomic_DNA"/>
</dbReference>
<dbReference type="PANTHER" id="PTHR48081">
    <property type="entry name" value="AB HYDROLASE SUPERFAMILY PROTEIN C4A8.06C"/>
    <property type="match status" value="1"/>
</dbReference>
<gene>
    <name evidence="5" type="ORF">ElP_35310</name>
</gene>
<dbReference type="PROSITE" id="PS50263">
    <property type="entry name" value="CN_HYDROLASE"/>
    <property type="match status" value="1"/>
</dbReference>
<dbReference type="OrthoDB" id="2826359at2"/>
<dbReference type="Gene3D" id="3.60.110.10">
    <property type="entry name" value="Carbon-nitrogen hydrolase"/>
    <property type="match status" value="1"/>
</dbReference>
<dbReference type="InterPro" id="IPR003010">
    <property type="entry name" value="C-N_Hydrolase"/>
</dbReference>